<evidence type="ECO:0000313" key="4">
    <source>
        <dbReference type="Proteomes" id="UP001446032"/>
    </source>
</evidence>
<proteinExistence type="predicted"/>
<dbReference type="Pfam" id="PF02368">
    <property type="entry name" value="Big_2"/>
    <property type="match status" value="1"/>
</dbReference>
<keyword evidence="4" id="KW-1185">Reference proteome</keyword>
<evidence type="ECO:0000256" key="1">
    <source>
        <dbReference type="SAM" id="SignalP"/>
    </source>
</evidence>
<dbReference type="InterPro" id="IPR008964">
    <property type="entry name" value="Invasin/intimin_cell_adhesion"/>
</dbReference>
<feature type="chain" id="PRO_5045728178" evidence="1">
    <location>
        <begin position="26"/>
        <end position="255"/>
    </location>
</feature>
<feature type="signal peptide" evidence="1">
    <location>
        <begin position="1"/>
        <end position="25"/>
    </location>
</feature>
<feature type="domain" description="BIG2" evidence="2">
    <location>
        <begin position="26"/>
        <end position="100"/>
    </location>
</feature>
<name>A0ABV1APZ3_9FIRM</name>
<dbReference type="SMART" id="SM00635">
    <property type="entry name" value="BID_2"/>
    <property type="match status" value="1"/>
</dbReference>
<comment type="caution">
    <text evidence="3">The sequence shown here is derived from an EMBL/GenBank/DDBJ whole genome shotgun (WGS) entry which is preliminary data.</text>
</comment>
<accession>A0ABV1APZ3</accession>
<reference evidence="3 4" key="1">
    <citation type="submission" date="2024-03" db="EMBL/GenBank/DDBJ databases">
        <title>Human intestinal bacterial collection.</title>
        <authorList>
            <person name="Pauvert C."/>
            <person name="Hitch T.C.A."/>
            <person name="Clavel T."/>
        </authorList>
    </citation>
    <scope>NUCLEOTIDE SEQUENCE [LARGE SCALE GENOMIC DNA]</scope>
    <source>
        <strain evidence="3 4">CLA-AA-H95</strain>
    </source>
</reference>
<dbReference type="InterPro" id="IPR003343">
    <property type="entry name" value="Big_2"/>
</dbReference>
<dbReference type="RefSeq" id="WP_118699687.1">
    <property type="nucleotide sequence ID" value="NZ_JBBMEI010000117.1"/>
</dbReference>
<protein>
    <submittedName>
        <fullName evidence="3">Ig-like domain-containing protein</fullName>
    </submittedName>
</protein>
<dbReference type="SUPFAM" id="SSF49373">
    <property type="entry name" value="Invasin/intimin cell-adhesion fragments"/>
    <property type="match status" value="1"/>
</dbReference>
<keyword evidence="1" id="KW-0732">Signal</keyword>
<dbReference type="Gene3D" id="2.60.40.1080">
    <property type="match status" value="1"/>
</dbReference>
<evidence type="ECO:0000259" key="2">
    <source>
        <dbReference type="SMART" id="SM00635"/>
    </source>
</evidence>
<evidence type="ECO:0000313" key="3">
    <source>
        <dbReference type="EMBL" id="MEQ2360260.1"/>
    </source>
</evidence>
<dbReference type="EMBL" id="JBBMEI010000117">
    <property type="protein sequence ID" value="MEQ2360260.1"/>
    <property type="molecule type" value="Genomic_DNA"/>
</dbReference>
<sequence>MKKKKNFIVLIAIALLFILAVPVSAASGTMKLNRTQVSMYVTESTTIRALDSRGKTKSASWRSSNTRIATVKNGVITAKKAGTVTITATSNGVKRSCKVTVRSDWYQKVLRSYGASYRVRNNWDGKLTTVYRRNFSRYRLIDINNDGIKELMLHNYPWAVFFTYYKGKVTPLIYGSTRGAYLKGQYLTIKTGTSSENICRTYILQNGKVKQIINYFHTTSSAYPVPIYEVNGKRYSKTAFFKVYNKYMNNAKLLF</sequence>
<organism evidence="3 4">
    <name type="scientific">Blautia intestinihominis</name>
    <dbReference type="NCBI Taxonomy" id="3133152"/>
    <lineage>
        <taxon>Bacteria</taxon>
        <taxon>Bacillati</taxon>
        <taxon>Bacillota</taxon>
        <taxon>Clostridia</taxon>
        <taxon>Lachnospirales</taxon>
        <taxon>Lachnospiraceae</taxon>
        <taxon>Blautia</taxon>
    </lineage>
</organism>
<gene>
    <name evidence="3" type="ORF">WMO75_18410</name>
</gene>
<dbReference type="Proteomes" id="UP001446032">
    <property type="component" value="Unassembled WGS sequence"/>
</dbReference>